<dbReference type="NCBIfam" id="TIGR00031">
    <property type="entry name" value="UDP-GALP_mutase"/>
    <property type="match status" value="1"/>
</dbReference>
<sequence length="383" mass="44056">MTAKKYDWLVVGAGLTGTVIAERLASVLDKKVLVIDRRSHPAGNIFDGRDDDGILYHHYGPHIFHTNSEMVVSYLSRFTEWYDYEHRVRGMINGRLVPIPFNLISLQICFDAARAGRLQEALIRRYGYGAKVPILSMMKNTEGELRDLAQFVFDNVFFGYTLKQWGMPPEMLAPSVTARVPVHISYDDRYFNDSFQRMPVGGYTNMVKRILSHENIDVELGTDWASVRDSSFYKKIVFTGPIDEFFRCEFGALPYRSLDFVFQTYAQSRHQPVAQVNYPNEHAFTRITEMGHMTHEWEGKTKVAIEYPTAYTPGISLPYYPIPQDDNQNLYNRYRDFAAKEAPDVIFCGRLGNYQYYNMDQAVAKALTIFQKQICGVGEKISV</sequence>
<organism evidence="7 8">
    <name type="scientific">Rhodovastum atsumiense</name>
    <dbReference type="NCBI Taxonomy" id="504468"/>
    <lineage>
        <taxon>Bacteria</taxon>
        <taxon>Pseudomonadati</taxon>
        <taxon>Pseudomonadota</taxon>
        <taxon>Alphaproteobacteria</taxon>
        <taxon>Acetobacterales</taxon>
        <taxon>Acetobacteraceae</taxon>
        <taxon>Rhodovastum</taxon>
    </lineage>
</organism>
<dbReference type="EMBL" id="VWPK01000015">
    <property type="protein sequence ID" value="KAA5612083.1"/>
    <property type="molecule type" value="Genomic_DNA"/>
</dbReference>
<comment type="caution">
    <text evidence="7">The sequence shown here is derived from an EMBL/GenBank/DDBJ whole genome shotgun (WGS) entry which is preliminary data.</text>
</comment>
<keyword evidence="3" id="KW-0285">Flavoprotein</keyword>
<dbReference type="AlphaFoldDB" id="A0A5M6IUU6"/>
<comment type="similarity">
    <text evidence="2">Belongs to the UDP-galactopyranose/dTDP-fucopyranose mutase family.</text>
</comment>
<dbReference type="SUPFAM" id="SSF51971">
    <property type="entry name" value="Nucleotide-binding domain"/>
    <property type="match status" value="1"/>
</dbReference>
<dbReference type="RefSeq" id="WP_150040899.1">
    <property type="nucleotide sequence ID" value="NZ_OW485601.1"/>
</dbReference>
<comment type="cofactor">
    <cofactor evidence="1">
        <name>FAD</name>
        <dbReference type="ChEBI" id="CHEBI:57692"/>
    </cofactor>
</comment>
<evidence type="ECO:0000256" key="4">
    <source>
        <dbReference type="ARBA" id="ARBA00022827"/>
    </source>
</evidence>
<evidence type="ECO:0000313" key="7">
    <source>
        <dbReference type="EMBL" id="KAA5612083.1"/>
    </source>
</evidence>
<dbReference type="PANTHER" id="PTHR21197:SF0">
    <property type="entry name" value="UDP-GALACTOPYRANOSE MUTASE"/>
    <property type="match status" value="1"/>
</dbReference>
<feature type="domain" description="UDP-galactopyranose mutase C-terminal" evidence="6">
    <location>
        <begin position="156"/>
        <end position="356"/>
    </location>
</feature>
<dbReference type="PANTHER" id="PTHR21197">
    <property type="entry name" value="UDP-GALACTOPYRANOSE MUTASE"/>
    <property type="match status" value="1"/>
</dbReference>
<reference evidence="7 8" key="1">
    <citation type="submission" date="2019-09" db="EMBL/GenBank/DDBJ databases">
        <title>Genome sequence of Rhodovastum atsumiense, a diverse member of the Acetobacteraceae family of non-sulfur purple photosynthetic bacteria.</title>
        <authorList>
            <person name="Meyer T."/>
            <person name="Kyndt J."/>
        </authorList>
    </citation>
    <scope>NUCLEOTIDE SEQUENCE [LARGE SCALE GENOMIC DNA]</scope>
    <source>
        <strain evidence="7 8">DSM 21279</strain>
    </source>
</reference>
<evidence type="ECO:0000256" key="1">
    <source>
        <dbReference type="ARBA" id="ARBA00001974"/>
    </source>
</evidence>
<dbReference type="GO" id="GO:0008767">
    <property type="term" value="F:UDP-galactopyranose mutase activity"/>
    <property type="evidence" value="ECO:0007669"/>
    <property type="project" value="UniProtKB-EC"/>
</dbReference>
<dbReference type="GO" id="GO:0005829">
    <property type="term" value="C:cytosol"/>
    <property type="evidence" value="ECO:0007669"/>
    <property type="project" value="TreeGrafter"/>
</dbReference>
<dbReference type="Pfam" id="PF13450">
    <property type="entry name" value="NAD_binding_8"/>
    <property type="match status" value="1"/>
</dbReference>
<evidence type="ECO:0000256" key="5">
    <source>
        <dbReference type="ARBA" id="ARBA00023235"/>
    </source>
</evidence>
<proteinExistence type="inferred from homology"/>
<gene>
    <name evidence="7" type="primary">glf</name>
    <name evidence="7" type="ORF">F1189_11545</name>
</gene>
<dbReference type="InterPro" id="IPR004379">
    <property type="entry name" value="UDP-GALP_mutase"/>
</dbReference>
<dbReference type="InterPro" id="IPR015899">
    <property type="entry name" value="UDP-GalPyranose_mutase_C"/>
</dbReference>
<dbReference type="GO" id="GO:0050660">
    <property type="term" value="F:flavin adenine dinucleotide binding"/>
    <property type="evidence" value="ECO:0007669"/>
    <property type="project" value="TreeGrafter"/>
</dbReference>
<keyword evidence="4" id="KW-0274">FAD</keyword>
<keyword evidence="8" id="KW-1185">Reference proteome</keyword>
<evidence type="ECO:0000256" key="2">
    <source>
        <dbReference type="ARBA" id="ARBA00009321"/>
    </source>
</evidence>
<dbReference type="Proteomes" id="UP000325255">
    <property type="component" value="Unassembled WGS sequence"/>
</dbReference>
<dbReference type="Pfam" id="PF03275">
    <property type="entry name" value="GLF"/>
    <property type="match status" value="1"/>
</dbReference>
<protein>
    <submittedName>
        <fullName evidence="7">UDP-galactopyranose mutase</fullName>
        <ecNumber evidence="7">5.4.99.9</ecNumber>
    </submittedName>
</protein>
<dbReference type="OrthoDB" id="9769600at2"/>
<dbReference type="EC" id="5.4.99.9" evidence="7"/>
<accession>A0A5M6IUU6</accession>
<evidence type="ECO:0000259" key="6">
    <source>
        <dbReference type="Pfam" id="PF03275"/>
    </source>
</evidence>
<evidence type="ECO:0000256" key="3">
    <source>
        <dbReference type="ARBA" id="ARBA00022630"/>
    </source>
</evidence>
<evidence type="ECO:0000313" key="8">
    <source>
        <dbReference type="Proteomes" id="UP000325255"/>
    </source>
</evidence>
<name>A0A5M6IUU6_9PROT</name>
<dbReference type="SUPFAM" id="SSF54373">
    <property type="entry name" value="FAD-linked reductases, C-terminal domain"/>
    <property type="match status" value="1"/>
</dbReference>
<dbReference type="Gene3D" id="3.40.50.720">
    <property type="entry name" value="NAD(P)-binding Rossmann-like Domain"/>
    <property type="match status" value="3"/>
</dbReference>
<keyword evidence="5 7" id="KW-0413">Isomerase</keyword>